<evidence type="ECO:0000313" key="16">
    <source>
        <dbReference type="Proteomes" id="UP000261560"/>
    </source>
</evidence>
<comment type="function">
    <text evidence="9">Mitochondrial protein enriched in neurons that acts as a regulator of mitochondrial respiration. Associates with the ATP synthase complex and facilitates ATP synthesis. May be a chaperone protein involved in the turnover of the subunits of mitochondrial complex I N-module. It facilitates the degradation of N-module subunits damaged by oxidative stress, and contributes to complex I functional efficiency.</text>
</comment>
<evidence type="ECO:0000256" key="1">
    <source>
        <dbReference type="ARBA" id="ARBA00004434"/>
    </source>
</evidence>
<sequence>MRVHPLVVNLRGGVGVAVAVPGDLPRPPNEVVAHGLPPDAGLRLAHAQHALVHAVQVGFGLQLALHPAVPALHHVQDVQHEQERQRDVDVAVRARAVVVDHGGSPDPHPRRPPQGGQGGRERGGESRVEADLGDPGQLTPGHGAQAAVHQHGDSNGSRAEPLHKTKTGYYEVLQVTPVATQAQIKTAYYKQSFIYHPDRNAGSDDATARFSEISEAYTVLGNKALRRKYDRGLLSAADLTAAVRPSARDTPGSSAKSGDSRHSVGRTGTQGGTFDFDKFYKSHYNEQLQRQQEIRVRKEEMQKTDAVGDKKLGLMVEVAIVMLLIFAFGLIQNINKG</sequence>
<evidence type="ECO:0000256" key="6">
    <source>
        <dbReference type="ARBA" id="ARBA00023128"/>
    </source>
</evidence>
<dbReference type="PRINTS" id="PR00625">
    <property type="entry name" value="JDOMAIN"/>
</dbReference>
<dbReference type="STRING" id="30732.ENSOMEP00000026315"/>
<evidence type="ECO:0000256" key="5">
    <source>
        <dbReference type="ARBA" id="ARBA00022989"/>
    </source>
</evidence>
<dbReference type="AlphaFoldDB" id="A0A3B3DAA6"/>
<evidence type="ECO:0000256" key="8">
    <source>
        <dbReference type="ARBA" id="ARBA00023186"/>
    </source>
</evidence>
<feature type="region of interest" description="Disordered" evidence="12">
    <location>
        <begin position="244"/>
        <end position="270"/>
    </location>
</feature>
<keyword evidence="5 13" id="KW-1133">Transmembrane helix</keyword>
<dbReference type="Proteomes" id="UP000261560">
    <property type="component" value="Unplaced"/>
</dbReference>
<keyword evidence="6" id="KW-0496">Mitochondrion</keyword>
<feature type="compositionally biased region" description="Basic and acidic residues" evidence="12">
    <location>
        <begin position="119"/>
        <end position="130"/>
    </location>
</feature>
<comment type="subunit">
    <text evidence="10">Associates with the ATP synthase complex. Interacts with MT-ATP6; interaction is direct. Interacts with ATP5MC2; interaction is direct.</text>
</comment>
<dbReference type="PaxDb" id="30732-ENSOMEP00000026315"/>
<evidence type="ECO:0000256" key="13">
    <source>
        <dbReference type="SAM" id="Phobius"/>
    </source>
</evidence>
<name>A0A3B3DAA6_ORYME</name>
<evidence type="ECO:0000256" key="12">
    <source>
        <dbReference type="SAM" id="MobiDB-lite"/>
    </source>
</evidence>
<dbReference type="Pfam" id="PF00226">
    <property type="entry name" value="DnaJ"/>
    <property type="match status" value="1"/>
</dbReference>
<keyword evidence="8" id="KW-0143">Chaperone</keyword>
<accession>A0A3B3DAA6</accession>
<dbReference type="GeneTree" id="ENSGT00510000048685"/>
<keyword evidence="4" id="KW-0809">Transit peptide</keyword>
<feature type="domain" description="J" evidence="14">
    <location>
        <begin position="168"/>
        <end position="233"/>
    </location>
</feature>
<dbReference type="GO" id="GO:0005743">
    <property type="term" value="C:mitochondrial inner membrane"/>
    <property type="evidence" value="ECO:0007669"/>
    <property type="project" value="UniProtKB-SubCell"/>
</dbReference>
<evidence type="ECO:0000259" key="14">
    <source>
        <dbReference type="PROSITE" id="PS50076"/>
    </source>
</evidence>
<evidence type="ECO:0000256" key="2">
    <source>
        <dbReference type="ARBA" id="ARBA00022692"/>
    </source>
</evidence>
<organism evidence="15 16">
    <name type="scientific">Oryzias melastigma</name>
    <name type="common">Marine medaka</name>
    <dbReference type="NCBI Taxonomy" id="30732"/>
    <lineage>
        <taxon>Eukaryota</taxon>
        <taxon>Metazoa</taxon>
        <taxon>Chordata</taxon>
        <taxon>Craniata</taxon>
        <taxon>Vertebrata</taxon>
        <taxon>Euteleostomi</taxon>
        <taxon>Actinopterygii</taxon>
        <taxon>Neopterygii</taxon>
        <taxon>Teleostei</taxon>
        <taxon>Neoteleostei</taxon>
        <taxon>Acanthomorphata</taxon>
        <taxon>Ovalentaria</taxon>
        <taxon>Atherinomorphae</taxon>
        <taxon>Beloniformes</taxon>
        <taxon>Adrianichthyidae</taxon>
        <taxon>Oryziinae</taxon>
        <taxon>Oryzias</taxon>
    </lineage>
</organism>
<dbReference type="SMART" id="SM00271">
    <property type="entry name" value="DnaJ"/>
    <property type="match status" value="1"/>
</dbReference>
<evidence type="ECO:0000256" key="10">
    <source>
        <dbReference type="ARBA" id="ARBA00065070"/>
    </source>
</evidence>
<dbReference type="InterPro" id="IPR036869">
    <property type="entry name" value="J_dom_sf"/>
</dbReference>
<keyword evidence="7 13" id="KW-0472">Membrane</keyword>
<evidence type="ECO:0000313" key="15">
    <source>
        <dbReference type="Ensembl" id="ENSOMEP00000026315.1"/>
    </source>
</evidence>
<keyword evidence="3" id="KW-0999">Mitochondrion inner membrane</keyword>
<feature type="region of interest" description="Disordered" evidence="12">
    <location>
        <begin position="98"/>
        <end position="161"/>
    </location>
</feature>
<evidence type="ECO:0000256" key="4">
    <source>
        <dbReference type="ARBA" id="ARBA00022946"/>
    </source>
</evidence>
<dbReference type="PANTHER" id="PTHR44873">
    <property type="entry name" value="DNAJ HOMOLOG SUBFAMILY C MEMBER 30, MITOCHONDRIAL"/>
    <property type="match status" value="1"/>
</dbReference>
<keyword evidence="16" id="KW-1185">Reference proteome</keyword>
<evidence type="ECO:0000256" key="7">
    <source>
        <dbReference type="ARBA" id="ARBA00023136"/>
    </source>
</evidence>
<dbReference type="Gene3D" id="1.10.287.110">
    <property type="entry name" value="DnaJ domain"/>
    <property type="match status" value="1"/>
</dbReference>
<dbReference type="Ensembl" id="ENSOMET00000004874.1">
    <property type="protein sequence ID" value="ENSOMEP00000026315.1"/>
    <property type="gene ID" value="ENSOMEG00000008064.1"/>
</dbReference>
<dbReference type="PANTHER" id="PTHR44873:SF1">
    <property type="entry name" value="DNAJ HOMOLOG SUBFAMILY C MEMBER 30, MITOCHONDRIAL"/>
    <property type="match status" value="1"/>
</dbReference>
<comment type="subcellular location">
    <subcellularLocation>
        <location evidence="1">Mitochondrion inner membrane</location>
        <topology evidence="1">Single-pass membrane protein</topology>
    </subcellularLocation>
</comment>
<dbReference type="PROSITE" id="PS50076">
    <property type="entry name" value="DNAJ_2"/>
    <property type="match status" value="1"/>
</dbReference>
<dbReference type="FunFam" id="1.10.287.110:FF:000060">
    <property type="entry name" value="DnaJ (Hsp40) homolog, subfamily C, member 30"/>
    <property type="match status" value="1"/>
</dbReference>
<dbReference type="CDD" id="cd06257">
    <property type="entry name" value="DnaJ"/>
    <property type="match status" value="1"/>
</dbReference>
<dbReference type="InterPro" id="IPR001623">
    <property type="entry name" value="DnaJ_domain"/>
</dbReference>
<dbReference type="InterPro" id="IPR053025">
    <property type="entry name" value="Mito_ATP_Synthase-Asso"/>
</dbReference>
<proteinExistence type="predicted"/>
<feature type="transmembrane region" description="Helical" evidence="13">
    <location>
        <begin position="312"/>
        <end position="331"/>
    </location>
</feature>
<evidence type="ECO:0000256" key="9">
    <source>
        <dbReference type="ARBA" id="ARBA00058822"/>
    </source>
</evidence>
<protein>
    <recommendedName>
        <fullName evidence="11">DnaJ homolog subfamily C member 30, mitochondrial</fullName>
    </recommendedName>
</protein>
<evidence type="ECO:0000256" key="11">
    <source>
        <dbReference type="ARBA" id="ARBA00070112"/>
    </source>
</evidence>
<dbReference type="SUPFAM" id="SSF46565">
    <property type="entry name" value="Chaperone J-domain"/>
    <property type="match status" value="1"/>
</dbReference>
<reference evidence="15" key="2">
    <citation type="submission" date="2025-09" db="UniProtKB">
        <authorList>
            <consortium name="Ensembl"/>
        </authorList>
    </citation>
    <scope>IDENTIFICATION</scope>
</reference>
<evidence type="ECO:0000256" key="3">
    <source>
        <dbReference type="ARBA" id="ARBA00022792"/>
    </source>
</evidence>
<keyword evidence="2 13" id="KW-0812">Transmembrane</keyword>
<reference evidence="15" key="1">
    <citation type="submission" date="2025-08" db="UniProtKB">
        <authorList>
            <consortium name="Ensembl"/>
        </authorList>
    </citation>
    <scope>IDENTIFICATION</scope>
</reference>